<keyword evidence="3" id="KW-1185">Reference proteome</keyword>
<gene>
    <name evidence="2" type="ORF">GJ688_03125</name>
</gene>
<feature type="domain" description="Histidine kinase/HSP90-like ATPase" evidence="1">
    <location>
        <begin position="37"/>
        <end position="135"/>
    </location>
</feature>
<evidence type="ECO:0000313" key="2">
    <source>
        <dbReference type="EMBL" id="MTV47970.1"/>
    </source>
</evidence>
<dbReference type="InterPro" id="IPR003594">
    <property type="entry name" value="HATPase_dom"/>
</dbReference>
<evidence type="ECO:0000313" key="3">
    <source>
        <dbReference type="Proteomes" id="UP000430670"/>
    </source>
</evidence>
<comment type="caution">
    <text evidence="2">The sequence shown here is derived from an EMBL/GenBank/DDBJ whole genome shotgun (WGS) entry which is preliminary data.</text>
</comment>
<dbReference type="OrthoDB" id="9799195at2"/>
<name>A0A6I3SGL0_HELMO</name>
<accession>A0A6I3SGL0</accession>
<dbReference type="CDD" id="cd16934">
    <property type="entry name" value="HATPase_RsbT-like"/>
    <property type="match status" value="1"/>
</dbReference>
<proteinExistence type="predicted"/>
<protein>
    <submittedName>
        <fullName evidence="2">Anti-sigma regulatory factor</fullName>
    </submittedName>
</protein>
<dbReference type="InterPro" id="IPR036890">
    <property type="entry name" value="HATPase_C_sf"/>
</dbReference>
<dbReference type="Proteomes" id="UP000430670">
    <property type="component" value="Unassembled WGS sequence"/>
</dbReference>
<evidence type="ECO:0000259" key="1">
    <source>
        <dbReference type="SMART" id="SM00387"/>
    </source>
</evidence>
<dbReference type="Gene3D" id="3.30.565.10">
    <property type="entry name" value="Histidine kinase-like ATPase, C-terminal domain"/>
    <property type="match status" value="1"/>
</dbReference>
<sequence length="135" mass="14871">MESTVKSDTLVVKNPQEIILARQKVREYARLLGFNLVDQTKLITATSELARNMVEYGGGGIVVIELIYVREHRGLRVTFEDQGPGIADLEMAMQDGFTTGNGLGHGLPGAKRLVNEFEIDSKIGVGTRVSLVRWV</sequence>
<dbReference type="Pfam" id="PF02518">
    <property type="entry name" value="HATPase_c"/>
    <property type="match status" value="1"/>
</dbReference>
<dbReference type="SUPFAM" id="SSF55874">
    <property type="entry name" value="ATPase domain of HSP90 chaperone/DNA topoisomerase II/histidine kinase"/>
    <property type="match status" value="1"/>
</dbReference>
<dbReference type="EMBL" id="WNKU01000002">
    <property type="protein sequence ID" value="MTV47970.1"/>
    <property type="molecule type" value="Genomic_DNA"/>
</dbReference>
<dbReference type="AlphaFoldDB" id="A0A6I3SGL0"/>
<organism evidence="2 3">
    <name type="scientific">Heliobacterium mobile</name>
    <name type="common">Heliobacillus mobilis</name>
    <dbReference type="NCBI Taxonomy" id="28064"/>
    <lineage>
        <taxon>Bacteria</taxon>
        <taxon>Bacillati</taxon>
        <taxon>Bacillota</taxon>
        <taxon>Clostridia</taxon>
        <taxon>Eubacteriales</taxon>
        <taxon>Heliobacteriaceae</taxon>
        <taxon>Heliobacterium</taxon>
    </lineage>
</organism>
<reference evidence="2 3" key="1">
    <citation type="submission" date="2019-11" db="EMBL/GenBank/DDBJ databases">
        <title>Whole-genome sequence of a the green, strictly anaerobic photosynthetic bacterium Heliobacillus mobilis DSM 6151.</title>
        <authorList>
            <person name="Kyndt J.A."/>
            <person name="Meyer T.E."/>
        </authorList>
    </citation>
    <scope>NUCLEOTIDE SEQUENCE [LARGE SCALE GENOMIC DNA]</scope>
    <source>
        <strain evidence="2 3">DSM 6151</strain>
    </source>
</reference>
<dbReference type="SMART" id="SM00387">
    <property type="entry name" value="HATPase_c"/>
    <property type="match status" value="1"/>
</dbReference>